<dbReference type="Proteomes" id="UP000198857">
    <property type="component" value="Unassembled WGS sequence"/>
</dbReference>
<evidence type="ECO:0000259" key="4">
    <source>
        <dbReference type="Pfam" id="PF01593"/>
    </source>
</evidence>
<sequence>MTEHDVVVVGSGINALVAAATLARAGRDVGVYERAPRLGGAIRTETDTPAPGYTTDLLSCWHPLFVGGPAYPALQDELDRRGVVYRNTDLPSAAVLTDGSTAVLSTDADVTAADFERLAPGDGEAWQSFLTEFGSRAGLAFGALGTELVSLDGLRLALTALWQLGPRGLLQFGAEGLESARSWLSGRFTSPTVHGLLSPWVGHEGLGPDDAFSGFINKVIALALAQGGCPVPVGGGVRLVEALAGIVTDAGGTARTDADVVRIETAGGRATGVALADGERIGAREAVLASVTPQALYLRLLPGSAVPADVRDAARGYRYGRGDMQVHLALSEPPRWADDQDRLSRAAIVHVSGGMDDVSRAVNEAQRHLLPAHPTIVAGQPAALDPTRVPAGAGALWLQLQETPGRPVGDAAGEIDVGDGTWTEDLRERYADRVVDRLGRHVTNLDSALVGRRVLSPGDLEAWNSNLVGGDPYSGACTLDQFLVWRPTARTRGHRTPVRGLWHIGASTHPGPGLGGASGLLAVQQVLARGRRPALLRR</sequence>
<dbReference type="SUPFAM" id="SSF51905">
    <property type="entry name" value="FAD/NAD(P)-binding domain"/>
    <property type="match status" value="1"/>
</dbReference>
<evidence type="ECO:0000313" key="6">
    <source>
        <dbReference type="Proteomes" id="UP000198857"/>
    </source>
</evidence>
<dbReference type="InterPro" id="IPR002937">
    <property type="entry name" value="Amino_oxidase"/>
</dbReference>
<dbReference type="Pfam" id="PF01593">
    <property type="entry name" value="Amino_oxidase"/>
    <property type="match status" value="1"/>
</dbReference>
<dbReference type="GO" id="GO:0016491">
    <property type="term" value="F:oxidoreductase activity"/>
    <property type="evidence" value="ECO:0007669"/>
    <property type="project" value="InterPro"/>
</dbReference>
<dbReference type="OrthoDB" id="833207at2"/>
<dbReference type="PANTHER" id="PTHR10668">
    <property type="entry name" value="PHYTOENE DEHYDROGENASE"/>
    <property type="match status" value="1"/>
</dbReference>
<proteinExistence type="predicted"/>
<comment type="function">
    <text evidence="1">Probable oxidoreductase that may play a role as regulator of mitochondrial function.</text>
</comment>
<protein>
    <recommendedName>
        <fullName evidence="3">Pyridine nucleotide-disulfide oxidoreductase domain-containing protein 2</fullName>
    </recommendedName>
</protein>
<evidence type="ECO:0000313" key="5">
    <source>
        <dbReference type="EMBL" id="SFP89950.1"/>
    </source>
</evidence>
<evidence type="ECO:0000256" key="2">
    <source>
        <dbReference type="ARBA" id="ARBA00038825"/>
    </source>
</evidence>
<dbReference type="EMBL" id="FOWQ01000010">
    <property type="protein sequence ID" value="SFP89950.1"/>
    <property type="molecule type" value="Genomic_DNA"/>
</dbReference>
<reference evidence="6" key="1">
    <citation type="submission" date="2016-10" db="EMBL/GenBank/DDBJ databases">
        <authorList>
            <person name="Varghese N."/>
            <person name="Submissions S."/>
        </authorList>
    </citation>
    <scope>NUCLEOTIDE SEQUENCE [LARGE SCALE GENOMIC DNA]</scope>
    <source>
        <strain evidence="6">DSM 44208</strain>
    </source>
</reference>
<comment type="subunit">
    <text evidence="2">Interacts with COX5B; this interaction may contribute to localize PYROXD2 to the inner face of the inner mitochondrial membrane.</text>
</comment>
<dbReference type="RefSeq" id="WP_091115551.1">
    <property type="nucleotide sequence ID" value="NZ_FOWQ01000010.1"/>
</dbReference>
<evidence type="ECO:0000256" key="3">
    <source>
        <dbReference type="ARBA" id="ARBA00040298"/>
    </source>
</evidence>
<dbReference type="AlphaFoldDB" id="A0A1I5U3X5"/>
<dbReference type="PANTHER" id="PTHR10668:SF105">
    <property type="entry name" value="DEHYDROGENASE-RELATED"/>
    <property type="match status" value="1"/>
</dbReference>
<dbReference type="Gene3D" id="3.50.50.60">
    <property type="entry name" value="FAD/NAD(P)-binding domain"/>
    <property type="match status" value="2"/>
</dbReference>
<feature type="domain" description="Amine oxidase" evidence="4">
    <location>
        <begin position="16"/>
        <end position="344"/>
    </location>
</feature>
<accession>A0A1I5U3X5</accession>
<organism evidence="5 6">
    <name type="scientific">Geodermatophilus dictyosporus</name>
    <dbReference type="NCBI Taxonomy" id="1523247"/>
    <lineage>
        <taxon>Bacteria</taxon>
        <taxon>Bacillati</taxon>
        <taxon>Actinomycetota</taxon>
        <taxon>Actinomycetes</taxon>
        <taxon>Geodermatophilales</taxon>
        <taxon>Geodermatophilaceae</taxon>
        <taxon>Geodermatophilus</taxon>
    </lineage>
</organism>
<dbReference type="STRING" id="1523247.SAMN05660464_0056"/>
<keyword evidence="6" id="KW-1185">Reference proteome</keyword>
<dbReference type="InterPro" id="IPR036188">
    <property type="entry name" value="FAD/NAD-bd_sf"/>
</dbReference>
<evidence type="ECO:0000256" key="1">
    <source>
        <dbReference type="ARBA" id="ARBA00037217"/>
    </source>
</evidence>
<name>A0A1I5U3X5_9ACTN</name>
<gene>
    <name evidence="5" type="ORF">SAMN05660464_0056</name>
</gene>